<feature type="transmembrane region" description="Helical" evidence="9">
    <location>
        <begin position="238"/>
        <end position="259"/>
    </location>
</feature>
<evidence type="ECO:0000256" key="1">
    <source>
        <dbReference type="ARBA" id="ARBA00004651"/>
    </source>
</evidence>
<sequence>MIDHPISPRCMIGTLLSYRGLIKRLVARDFAARYRGSVMGVVWAVLTPLIMAAVYLFVFGIVFQSRWGAEQQGTFTVTLLVGLVVHGVFAEALSRAPTIVLGNPSYVKKVVFPLEILPIVAVLNALVTAAIGLTIVITIHFALSGRLSPTLPLLPAVLLPLLLAVLGLVYLLSSVGVFFRDLLQIVGLVVTASMFLAPIFYPISAVPDPYRTLLYLNPLTFAVEQARAVVLYGKAPDWLGLTVFTVAGATSAWLGYAWFQRTRRGFADVM</sequence>
<feature type="transmembrane region" description="Helical" evidence="9">
    <location>
        <begin position="41"/>
        <end position="63"/>
    </location>
</feature>
<evidence type="ECO:0000256" key="6">
    <source>
        <dbReference type="ARBA" id="ARBA00022989"/>
    </source>
</evidence>
<dbReference type="Pfam" id="PF01061">
    <property type="entry name" value="ABC2_membrane"/>
    <property type="match status" value="1"/>
</dbReference>
<dbReference type="GO" id="GO:0140359">
    <property type="term" value="F:ABC-type transporter activity"/>
    <property type="evidence" value="ECO:0007669"/>
    <property type="project" value="InterPro"/>
</dbReference>
<comment type="subcellular location">
    <subcellularLocation>
        <location evidence="9">Cell inner membrane</location>
        <topology evidence="9">Multi-pass membrane protein</topology>
    </subcellularLocation>
    <subcellularLocation>
        <location evidence="1">Cell membrane</location>
        <topology evidence="1">Multi-pass membrane protein</topology>
    </subcellularLocation>
</comment>
<evidence type="ECO:0000313" key="12">
    <source>
        <dbReference type="Proteomes" id="UP000228930"/>
    </source>
</evidence>
<dbReference type="PANTHER" id="PTHR30413:SF10">
    <property type="entry name" value="CAPSULE POLYSACCHARIDE EXPORT INNER-MEMBRANE PROTEIN CTRC"/>
    <property type="match status" value="1"/>
</dbReference>
<keyword evidence="5 9" id="KW-0812">Transmembrane</keyword>
<evidence type="ECO:0000256" key="9">
    <source>
        <dbReference type="RuleBase" id="RU361157"/>
    </source>
</evidence>
<keyword evidence="12" id="KW-1185">Reference proteome</keyword>
<feature type="domain" description="ABC transmembrane type-2" evidence="10">
    <location>
        <begin position="39"/>
        <end position="262"/>
    </location>
</feature>
<protein>
    <recommendedName>
        <fullName evidence="9">Transport permease protein</fullName>
    </recommendedName>
</protein>
<keyword evidence="3 9" id="KW-0813">Transport</keyword>
<reference evidence="11 12" key="1">
    <citation type="submission" date="2015-06" db="EMBL/GenBank/DDBJ databases">
        <title>Comparative genome analysis of nirS-carrying Bradyrhizobium sp. strains.</title>
        <authorList>
            <person name="Ishii S."/>
            <person name="Jang J."/>
            <person name="Nishizawa T."/>
            <person name="Senoo K."/>
        </authorList>
    </citation>
    <scope>NUCLEOTIDE SEQUENCE [LARGE SCALE GENOMIC DNA]</scope>
    <source>
        <strain evidence="11 12">TSA1</strain>
    </source>
</reference>
<dbReference type="EMBL" id="LFJC01000003">
    <property type="protein sequence ID" value="PIT00986.1"/>
    <property type="molecule type" value="Genomic_DNA"/>
</dbReference>
<evidence type="ECO:0000256" key="3">
    <source>
        <dbReference type="ARBA" id="ARBA00022448"/>
    </source>
</evidence>
<feature type="transmembrane region" description="Helical" evidence="9">
    <location>
        <begin position="75"/>
        <end position="96"/>
    </location>
</feature>
<evidence type="ECO:0000256" key="7">
    <source>
        <dbReference type="ARBA" id="ARBA00023047"/>
    </source>
</evidence>
<accession>A0A2M6U8Q4</accession>
<feature type="transmembrane region" description="Helical" evidence="9">
    <location>
        <begin position="151"/>
        <end position="170"/>
    </location>
</feature>
<keyword evidence="4 9" id="KW-1003">Cell membrane</keyword>
<keyword evidence="6 9" id="KW-1133">Transmembrane helix</keyword>
<organism evidence="11 12">
    <name type="scientific">Bradyrhizobium nitroreducens</name>
    <dbReference type="NCBI Taxonomy" id="709803"/>
    <lineage>
        <taxon>Bacteria</taxon>
        <taxon>Pseudomonadati</taxon>
        <taxon>Pseudomonadota</taxon>
        <taxon>Alphaproteobacteria</taxon>
        <taxon>Hyphomicrobiales</taxon>
        <taxon>Nitrobacteraceae</taxon>
        <taxon>Bradyrhizobium</taxon>
    </lineage>
</organism>
<evidence type="ECO:0000256" key="4">
    <source>
        <dbReference type="ARBA" id="ARBA00022475"/>
    </source>
</evidence>
<comment type="caution">
    <text evidence="11">The sequence shown here is derived from an EMBL/GenBank/DDBJ whole genome shotgun (WGS) entry which is preliminary data.</text>
</comment>
<feature type="transmembrane region" description="Helical" evidence="9">
    <location>
        <begin position="182"/>
        <end position="201"/>
    </location>
</feature>
<dbReference type="InterPro" id="IPR047817">
    <property type="entry name" value="ABC2_TM_bact-type"/>
</dbReference>
<comment type="similarity">
    <text evidence="2 9">Belongs to the ABC-2 integral membrane protein family.</text>
</comment>
<dbReference type="Proteomes" id="UP000228930">
    <property type="component" value="Unassembled WGS sequence"/>
</dbReference>
<evidence type="ECO:0000256" key="5">
    <source>
        <dbReference type="ARBA" id="ARBA00022692"/>
    </source>
</evidence>
<gene>
    <name evidence="11" type="ORF">TSA1_09615</name>
</gene>
<dbReference type="AlphaFoldDB" id="A0A2M6U8Q4"/>
<dbReference type="GO" id="GO:0005886">
    <property type="term" value="C:plasma membrane"/>
    <property type="evidence" value="ECO:0007669"/>
    <property type="project" value="UniProtKB-SubCell"/>
</dbReference>
<keyword evidence="7" id="KW-0762">Sugar transport</keyword>
<proteinExistence type="inferred from homology"/>
<name>A0A2M6U8Q4_9BRAD</name>
<keyword evidence="8 9" id="KW-0472">Membrane</keyword>
<dbReference type="GO" id="GO:0015920">
    <property type="term" value="P:lipopolysaccharide transport"/>
    <property type="evidence" value="ECO:0007669"/>
    <property type="project" value="TreeGrafter"/>
</dbReference>
<evidence type="ECO:0000256" key="2">
    <source>
        <dbReference type="ARBA" id="ARBA00007783"/>
    </source>
</evidence>
<dbReference type="PROSITE" id="PS51012">
    <property type="entry name" value="ABC_TM2"/>
    <property type="match status" value="1"/>
</dbReference>
<dbReference type="RefSeq" id="WP_161497210.1">
    <property type="nucleotide sequence ID" value="NZ_LFJC01000003.1"/>
</dbReference>
<evidence type="ECO:0000259" key="10">
    <source>
        <dbReference type="PROSITE" id="PS51012"/>
    </source>
</evidence>
<dbReference type="GO" id="GO:0015774">
    <property type="term" value="P:polysaccharide transport"/>
    <property type="evidence" value="ECO:0007669"/>
    <property type="project" value="UniProtKB-KW"/>
</dbReference>
<feature type="transmembrane region" description="Helical" evidence="9">
    <location>
        <begin position="116"/>
        <end position="139"/>
    </location>
</feature>
<dbReference type="InterPro" id="IPR013525">
    <property type="entry name" value="ABC2_TM"/>
</dbReference>
<keyword evidence="7" id="KW-0625">Polysaccharide transport</keyword>
<evidence type="ECO:0000313" key="11">
    <source>
        <dbReference type="EMBL" id="PIT00986.1"/>
    </source>
</evidence>
<evidence type="ECO:0000256" key="8">
    <source>
        <dbReference type="ARBA" id="ARBA00023136"/>
    </source>
</evidence>
<dbReference type="PANTHER" id="PTHR30413">
    <property type="entry name" value="INNER MEMBRANE TRANSPORT PERMEASE"/>
    <property type="match status" value="1"/>
</dbReference>